<dbReference type="PANTHER" id="PTHR43199">
    <property type="entry name" value="GLUTATHIONE HYDROLASE"/>
    <property type="match status" value="1"/>
</dbReference>
<keyword evidence="14" id="KW-1185">Reference proteome</keyword>
<evidence type="ECO:0000256" key="3">
    <source>
        <dbReference type="ARBA" id="ARBA00009381"/>
    </source>
</evidence>
<dbReference type="InterPro" id="IPR051792">
    <property type="entry name" value="GGT_bact"/>
</dbReference>
<evidence type="ECO:0000256" key="4">
    <source>
        <dbReference type="ARBA" id="ARBA00022679"/>
    </source>
</evidence>
<dbReference type="GO" id="GO:0006751">
    <property type="term" value="P:glutathione catabolic process"/>
    <property type="evidence" value="ECO:0007669"/>
    <property type="project" value="UniProtKB-UniRule"/>
</dbReference>
<dbReference type="InterPro" id="IPR029055">
    <property type="entry name" value="Ntn_hydrolases_N"/>
</dbReference>
<feature type="chain" id="PRO_5015416300" description="Glutathione hydrolase proenzyme" evidence="12">
    <location>
        <begin position="19"/>
        <end position="574"/>
    </location>
</feature>
<evidence type="ECO:0000256" key="8">
    <source>
        <dbReference type="ARBA" id="ARBA00047417"/>
    </source>
</evidence>
<dbReference type="GO" id="GO:0036374">
    <property type="term" value="F:glutathione hydrolase activity"/>
    <property type="evidence" value="ECO:0007669"/>
    <property type="project" value="UniProtKB-UniRule"/>
</dbReference>
<comment type="pathway">
    <text evidence="11">Sulfur metabolism; glutathione metabolism.</text>
</comment>
<dbReference type="GO" id="GO:0006750">
    <property type="term" value="P:glutathione biosynthetic process"/>
    <property type="evidence" value="ECO:0007669"/>
    <property type="project" value="UniProtKB-KW"/>
</dbReference>
<dbReference type="EMBL" id="PTJA01000012">
    <property type="protein sequence ID" value="PPK78869.1"/>
    <property type="molecule type" value="Genomic_DNA"/>
</dbReference>
<protein>
    <recommendedName>
        <fullName evidence="11">Glutathione hydrolase proenzyme</fullName>
        <ecNumber evidence="11">2.3.2.2</ecNumber>
        <ecNumber evidence="11">3.4.19.13</ecNumber>
    </recommendedName>
    <component>
        <recommendedName>
            <fullName evidence="11">Glutathione hydrolase large chain</fullName>
        </recommendedName>
    </component>
    <component>
        <recommendedName>
            <fullName evidence="11">Glutathione hydrolase small chain</fullName>
        </recommendedName>
    </component>
</protein>
<evidence type="ECO:0000256" key="11">
    <source>
        <dbReference type="RuleBase" id="RU368036"/>
    </source>
</evidence>
<dbReference type="NCBIfam" id="TIGR00066">
    <property type="entry name" value="g_glut_trans"/>
    <property type="match status" value="1"/>
</dbReference>
<comment type="caution">
    <text evidence="13">The sequence shown here is derived from an EMBL/GenBank/DDBJ whole genome shotgun (WGS) entry which is preliminary data.</text>
</comment>
<evidence type="ECO:0000256" key="7">
    <source>
        <dbReference type="ARBA" id="ARBA00023315"/>
    </source>
</evidence>
<dbReference type="InterPro" id="IPR043137">
    <property type="entry name" value="GGT_ssub_C"/>
</dbReference>
<evidence type="ECO:0000313" key="13">
    <source>
        <dbReference type="EMBL" id="PPK78869.1"/>
    </source>
</evidence>
<reference evidence="13 14" key="1">
    <citation type="submission" date="2018-02" db="EMBL/GenBank/DDBJ databases">
        <title>Genomic Encyclopedia of Archaeal and Bacterial Type Strains, Phase II (KMG-II): from individual species to whole genera.</title>
        <authorList>
            <person name="Goeker M."/>
        </authorList>
    </citation>
    <scope>NUCLEOTIDE SEQUENCE [LARGE SCALE GENOMIC DNA]</scope>
    <source>
        <strain evidence="13 14">DSM 3808</strain>
    </source>
</reference>
<dbReference type="AlphaFoldDB" id="A0A2S6HN23"/>
<feature type="signal peptide" evidence="12">
    <location>
        <begin position="1"/>
        <end position="18"/>
    </location>
</feature>
<evidence type="ECO:0000256" key="1">
    <source>
        <dbReference type="ARBA" id="ARBA00001049"/>
    </source>
</evidence>
<comment type="catalytic activity">
    <reaction evidence="2 11">
        <text>glutathione + H2O = L-cysteinylglycine + L-glutamate</text>
        <dbReference type="Rhea" id="RHEA:28807"/>
        <dbReference type="ChEBI" id="CHEBI:15377"/>
        <dbReference type="ChEBI" id="CHEBI:29985"/>
        <dbReference type="ChEBI" id="CHEBI:57925"/>
        <dbReference type="ChEBI" id="CHEBI:61694"/>
        <dbReference type="EC" id="3.4.19.13"/>
    </reaction>
</comment>
<dbReference type="InterPro" id="IPR000101">
    <property type="entry name" value="GGT_peptidase"/>
</dbReference>
<evidence type="ECO:0000256" key="2">
    <source>
        <dbReference type="ARBA" id="ARBA00001089"/>
    </source>
</evidence>
<keyword evidence="11" id="KW-0317">Glutathione biosynthesis</keyword>
<evidence type="ECO:0000256" key="10">
    <source>
        <dbReference type="PIRSR" id="PIRSR600101-2"/>
    </source>
</evidence>
<comment type="catalytic activity">
    <reaction evidence="8 11">
        <text>an N-terminal (5-L-glutamyl)-[peptide] + an alpha-amino acid = 5-L-glutamyl amino acid + an N-terminal L-alpha-aminoacyl-[peptide]</text>
        <dbReference type="Rhea" id="RHEA:23904"/>
        <dbReference type="Rhea" id="RHEA-COMP:9780"/>
        <dbReference type="Rhea" id="RHEA-COMP:9795"/>
        <dbReference type="ChEBI" id="CHEBI:77644"/>
        <dbReference type="ChEBI" id="CHEBI:78597"/>
        <dbReference type="ChEBI" id="CHEBI:78599"/>
        <dbReference type="ChEBI" id="CHEBI:78608"/>
        <dbReference type="EC" id="2.3.2.2"/>
    </reaction>
</comment>
<name>A0A2S6HN23_9FIRM</name>
<evidence type="ECO:0000256" key="12">
    <source>
        <dbReference type="SAM" id="SignalP"/>
    </source>
</evidence>
<evidence type="ECO:0000256" key="6">
    <source>
        <dbReference type="ARBA" id="ARBA00023145"/>
    </source>
</evidence>
<evidence type="ECO:0000313" key="14">
    <source>
        <dbReference type="Proteomes" id="UP000237749"/>
    </source>
</evidence>
<keyword evidence="7 11" id="KW-0012">Acyltransferase</keyword>
<organism evidence="13 14">
    <name type="scientific">Lacrimispora xylanisolvens</name>
    <dbReference type="NCBI Taxonomy" id="384636"/>
    <lineage>
        <taxon>Bacteria</taxon>
        <taxon>Bacillati</taxon>
        <taxon>Bacillota</taxon>
        <taxon>Clostridia</taxon>
        <taxon>Lachnospirales</taxon>
        <taxon>Lachnospiraceae</taxon>
        <taxon>Lacrimispora</taxon>
    </lineage>
</organism>
<sequence>MFLLAVLLMLLNNVSVFASGDSGAIRNGGVVSSASEYSSQIGIDILKKGGNAVDAAVATIFTIGVVEPNLSSIGGSGIMTIYTKENDQCIVIEYMETVPSNMKAGWFNPQTDKNTAKNAALPGQVYGILTALDKYGTMSREEVMAPAIQLARNGFIADKRLADSIKSNYDILSQNPDFADIYLNNGKPIKEGDIIKNKLLADTLEKLAEQGIEGFYKGELAGEIVTGLQNGNNLITLDDMSKYRAIERVPIQTSYHGYNIIVPSMPSNGGEWLLESLNILENYDLKSMGVNSSEYLFTLNEALRLGMADAFTYLGDPAFFNIPTDTIVSKDYAKKRLASMPVNKAMINPPHGDLITNPVKSGGEDSKETSHISVMDKYGNLVSTTNTIGSAWGCKYMAPGLGFFYNSHISNLEHDPLKADSPDYVIPGKRVRSTITPAIVLKDRDPVMAIGSPGNSSIPPAILAVLNNVLIFDMNIQQAIDLPRAFVLDLYNPILTIEGSYFEPDVKNELLNLGYVFNDVSRYNSALGGIAAVYYDTNTQKYHGGADPRRNYKSISYEEVTKKYSEYEKLLPAA</sequence>
<dbReference type="InterPro" id="IPR043138">
    <property type="entry name" value="GGT_lsub"/>
</dbReference>
<keyword evidence="5 11" id="KW-0378">Hydrolase</keyword>
<evidence type="ECO:0000256" key="9">
    <source>
        <dbReference type="PIRSR" id="PIRSR600101-1"/>
    </source>
</evidence>
<dbReference type="UniPathway" id="UPA00204"/>
<dbReference type="Gene3D" id="1.10.246.130">
    <property type="match status" value="1"/>
</dbReference>
<comment type="similarity">
    <text evidence="3 11">Belongs to the gamma-glutamyltransferase family.</text>
</comment>
<dbReference type="SUPFAM" id="SSF56235">
    <property type="entry name" value="N-terminal nucleophile aminohydrolases (Ntn hydrolases)"/>
    <property type="match status" value="1"/>
</dbReference>
<comment type="PTM">
    <text evidence="11">Cleaved by autocatalysis into a large and a small subunit.</text>
</comment>
<gene>
    <name evidence="13" type="ORF">BXY41_11228</name>
</gene>
<dbReference type="PANTHER" id="PTHR43199:SF1">
    <property type="entry name" value="GLUTATHIONE HYDROLASE PROENZYME"/>
    <property type="match status" value="1"/>
</dbReference>
<accession>A0A2S6HN23</accession>
<dbReference type="Proteomes" id="UP000237749">
    <property type="component" value="Unassembled WGS sequence"/>
</dbReference>
<comment type="catalytic activity">
    <reaction evidence="1 11">
        <text>an S-substituted glutathione + H2O = an S-substituted L-cysteinylglycine + L-glutamate</text>
        <dbReference type="Rhea" id="RHEA:59468"/>
        <dbReference type="ChEBI" id="CHEBI:15377"/>
        <dbReference type="ChEBI" id="CHEBI:29985"/>
        <dbReference type="ChEBI" id="CHEBI:90779"/>
        <dbReference type="ChEBI" id="CHEBI:143103"/>
        <dbReference type="EC" id="3.4.19.13"/>
    </reaction>
</comment>
<evidence type="ECO:0000256" key="5">
    <source>
        <dbReference type="ARBA" id="ARBA00022801"/>
    </source>
</evidence>
<feature type="binding site" evidence="10">
    <location>
        <begin position="433"/>
        <end position="434"/>
    </location>
    <ligand>
        <name>L-glutamate</name>
        <dbReference type="ChEBI" id="CHEBI:29985"/>
    </ligand>
</feature>
<keyword evidence="4 11" id="KW-0808">Transferase</keyword>
<dbReference type="GO" id="GO:0103068">
    <property type="term" value="F:leukotriene C4 gamma-glutamyl transferase activity"/>
    <property type="evidence" value="ECO:0007669"/>
    <property type="project" value="UniProtKB-EC"/>
</dbReference>
<dbReference type="EC" id="3.4.19.13" evidence="11"/>
<dbReference type="EC" id="2.3.2.2" evidence="11"/>
<dbReference type="Pfam" id="PF01019">
    <property type="entry name" value="G_glu_transpept"/>
    <property type="match status" value="1"/>
</dbReference>
<feature type="active site" description="Nucleophile" evidence="9">
    <location>
        <position position="369"/>
    </location>
</feature>
<keyword evidence="6 11" id="KW-0865">Zymogen</keyword>
<keyword evidence="12" id="KW-0732">Signal</keyword>
<dbReference type="Gene3D" id="3.60.20.40">
    <property type="match status" value="1"/>
</dbReference>
<comment type="subunit">
    <text evidence="11">This enzyme consists of two polypeptide chains, which are synthesized in precursor form from a single polypeptide.</text>
</comment>
<dbReference type="PRINTS" id="PR01210">
    <property type="entry name" value="GGTRANSPTASE"/>
</dbReference>
<proteinExistence type="inferred from homology"/>